<protein>
    <recommendedName>
        <fullName evidence="2">GmrSD restriction endonucleases N-terminal domain-containing protein</fullName>
    </recommendedName>
</protein>
<dbReference type="Proteomes" id="UP000305948">
    <property type="component" value="Unassembled WGS sequence"/>
</dbReference>
<dbReference type="PANTHER" id="PTHR39639:SF1">
    <property type="entry name" value="DUF262 DOMAIN-CONTAINING PROTEIN"/>
    <property type="match status" value="1"/>
</dbReference>
<evidence type="ECO:0000313" key="3">
    <source>
        <dbReference type="EMBL" id="TFK52057.1"/>
    </source>
</evidence>
<sequence>MSEIEPQVQGAGEAEDEWDEAEDENPLVMKIRDPLQPAEKKELTTKELHTMIHDGLIDLNPPYQRDVVWPENKQMRLIDSIFRDFYVPPIVFMVTRDEEDENVRTCVDGKQRLTSIQKFIDGQIPHRDSLTGKCFWYTCPQSLRAQRLEVPNDLKRLFESKQMTCVIYDSLAPEIEREIFQRVQLGMALTVAEKMQAISSPRATWISSLQEKWVLSDTHGLATILDWDIQRGRDFQNIAQFVYLCEDWPNQTVPTSKKIAGWLEGGEPPREAFKKRVEKVLATMLRIARHARLGKGFRKPHPRVAPVEFIFIGVMLYLIPNISDEQHSDNIYGLRTFLRKRFVDVRNNTKVVKALWHFIDKQMDDANEAGQVAESILASSPASRGRPRRSTAGKKRKYYLEEDDDEDDPTNYAELDAQPSKRRLESQSSRRARP</sequence>
<feature type="compositionally biased region" description="Acidic residues" evidence="1">
    <location>
        <begin position="13"/>
        <end position="22"/>
    </location>
</feature>
<gene>
    <name evidence="3" type="ORF">OE88DRAFT_1658834</name>
</gene>
<dbReference type="OrthoDB" id="5419821at2759"/>
<reference evidence="3 4" key="1">
    <citation type="journal article" date="2019" name="Nat. Ecol. Evol.">
        <title>Megaphylogeny resolves global patterns of mushroom evolution.</title>
        <authorList>
            <person name="Varga T."/>
            <person name="Krizsan K."/>
            <person name="Foldi C."/>
            <person name="Dima B."/>
            <person name="Sanchez-Garcia M."/>
            <person name="Sanchez-Ramirez S."/>
            <person name="Szollosi G.J."/>
            <person name="Szarkandi J.G."/>
            <person name="Papp V."/>
            <person name="Albert L."/>
            <person name="Andreopoulos W."/>
            <person name="Angelini C."/>
            <person name="Antonin V."/>
            <person name="Barry K.W."/>
            <person name="Bougher N.L."/>
            <person name="Buchanan P."/>
            <person name="Buyck B."/>
            <person name="Bense V."/>
            <person name="Catcheside P."/>
            <person name="Chovatia M."/>
            <person name="Cooper J."/>
            <person name="Damon W."/>
            <person name="Desjardin D."/>
            <person name="Finy P."/>
            <person name="Geml J."/>
            <person name="Haridas S."/>
            <person name="Hughes K."/>
            <person name="Justo A."/>
            <person name="Karasinski D."/>
            <person name="Kautmanova I."/>
            <person name="Kiss B."/>
            <person name="Kocsube S."/>
            <person name="Kotiranta H."/>
            <person name="LaButti K.M."/>
            <person name="Lechner B.E."/>
            <person name="Liimatainen K."/>
            <person name="Lipzen A."/>
            <person name="Lukacs Z."/>
            <person name="Mihaltcheva S."/>
            <person name="Morgado L.N."/>
            <person name="Niskanen T."/>
            <person name="Noordeloos M.E."/>
            <person name="Ohm R.A."/>
            <person name="Ortiz-Santana B."/>
            <person name="Ovrebo C."/>
            <person name="Racz N."/>
            <person name="Riley R."/>
            <person name="Savchenko A."/>
            <person name="Shiryaev A."/>
            <person name="Soop K."/>
            <person name="Spirin V."/>
            <person name="Szebenyi C."/>
            <person name="Tomsovsky M."/>
            <person name="Tulloss R.E."/>
            <person name="Uehling J."/>
            <person name="Grigoriev I.V."/>
            <person name="Vagvolgyi C."/>
            <person name="Papp T."/>
            <person name="Martin F.M."/>
            <person name="Miettinen O."/>
            <person name="Hibbett D.S."/>
            <person name="Nagy L.G."/>
        </authorList>
    </citation>
    <scope>NUCLEOTIDE SEQUENCE [LARGE SCALE GENOMIC DNA]</scope>
    <source>
        <strain evidence="3 4">OMC1185</strain>
    </source>
</reference>
<evidence type="ECO:0000256" key="1">
    <source>
        <dbReference type="SAM" id="MobiDB-lite"/>
    </source>
</evidence>
<feature type="domain" description="GmrSD restriction endonucleases N-terminal" evidence="2">
    <location>
        <begin position="50"/>
        <end position="134"/>
    </location>
</feature>
<organism evidence="3 4">
    <name type="scientific">Heliocybe sulcata</name>
    <dbReference type="NCBI Taxonomy" id="5364"/>
    <lineage>
        <taxon>Eukaryota</taxon>
        <taxon>Fungi</taxon>
        <taxon>Dikarya</taxon>
        <taxon>Basidiomycota</taxon>
        <taxon>Agaricomycotina</taxon>
        <taxon>Agaricomycetes</taxon>
        <taxon>Gloeophyllales</taxon>
        <taxon>Gloeophyllaceae</taxon>
        <taxon>Heliocybe</taxon>
    </lineage>
</organism>
<evidence type="ECO:0000313" key="4">
    <source>
        <dbReference type="Proteomes" id="UP000305948"/>
    </source>
</evidence>
<proteinExistence type="predicted"/>
<dbReference type="AlphaFoldDB" id="A0A5C3N5D5"/>
<evidence type="ECO:0000259" key="2">
    <source>
        <dbReference type="Pfam" id="PF03235"/>
    </source>
</evidence>
<dbReference type="Pfam" id="PF03235">
    <property type="entry name" value="GmrSD_N"/>
    <property type="match status" value="1"/>
</dbReference>
<accession>A0A5C3N5D5</accession>
<name>A0A5C3N5D5_9AGAM</name>
<dbReference type="PANTHER" id="PTHR39639">
    <property type="entry name" value="CHROMOSOME 16, WHOLE GENOME SHOTGUN SEQUENCE"/>
    <property type="match status" value="1"/>
</dbReference>
<dbReference type="InterPro" id="IPR004919">
    <property type="entry name" value="GmrSD_N"/>
</dbReference>
<feature type="region of interest" description="Disordered" evidence="1">
    <location>
        <begin position="377"/>
        <end position="434"/>
    </location>
</feature>
<feature type="region of interest" description="Disordered" evidence="1">
    <location>
        <begin position="1"/>
        <end position="22"/>
    </location>
</feature>
<dbReference type="STRING" id="5364.A0A5C3N5D5"/>
<feature type="compositionally biased region" description="Basic residues" evidence="1">
    <location>
        <begin position="385"/>
        <end position="397"/>
    </location>
</feature>
<dbReference type="EMBL" id="ML213510">
    <property type="protein sequence ID" value="TFK52057.1"/>
    <property type="molecule type" value="Genomic_DNA"/>
</dbReference>
<keyword evidence="4" id="KW-1185">Reference proteome</keyword>